<comment type="similarity">
    <text evidence="3 8">Belongs to the CGR1 family.</text>
</comment>
<dbReference type="VEuPathDB" id="FungiDB:PSHT_00770"/>
<name>A0A2S4WM33_9BASI</name>
<evidence type="ECO:0000256" key="3">
    <source>
        <dbReference type="ARBA" id="ARBA00007869"/>
    </source>
</evidence>
<accession>A0A2S4WM33</accession>
<keyword evidence="10" id="KW-1185">Reference proteome</keyword>
<evidence type="ECO:0000256" key="7">
    <source>
        <dbReference type="ARBA" id="ARBA00023242"/>
    </source>
</evidence>
<dbReference type="Proteomes" id="UP000238274">
    <property type="component" value="Unassembled WGS sequence"/>
</dbReference>
<sequence length="90" mass="10926">MTTTTGNKQSISWHKRQEERKKMESIKLLEREIKDQQEQEQKLKIEKIKARKLKIKENERLEKLKLKISLKKLMRIKKREDTCSDSDQDT</sequence>
<dbReference type="InterPro" id="IPR005579">
    <property type="entry name" value="Cgr1-like"/>
</dbReference>
<dbReference type="GO" id="GO:0006364">
    <property type="term" value="P:rRNA processing"/>
    <property type="evidence" value="ECO:0007669"/>
    <property type="project" value="UniProtKB-UniRule"/>
</dbReference>
<gene>
    <name evidence="9" type="ORF">PSHT_00770</name>
</gene>
<comment type="function">
    <text evidence="1 8">Involved in nucleolar integrity and required for processing of the pre-rRNA for the 60S ribosome subunit.</text>
</comment>
<keyword evidence="5 8" id="KW-0698">rRNA processing</keyword>
<reference evidence="10" key="2">
    <citation type="journal article" date="2018" name="BMC Genomics">
        <title>Genomic insights into host adaptation between the wheat stripe rust pathogen (Puccinia striiformis f. sp. tritici) and the barley stripe rust pathogen (Puccinia striiformis f. sp. hordei).</title>
        <authorList>
            <person name="Xia C."/>
            <person name="Wang M."/>
            <person name="Yin C."/>
            <person name="Cornejo O.E."/>
            <person name="Hulbert S.H."/>
            <person name="Chen X."/>
        </authorList>
    </citation>
    <scope>NUCLEOTIDE SEQUENCE [LARGE SCALE GENOMIC DNA]</scope>
    <source>
        <strain evidence="10">93TX-2</strain>
    </source>
</reference>
<evidence type="ECO:0000256" key="2">
    <source>
        <dbReference type="ARBA" id="ARBA00004604"/>
    </source>
</evidence>
<evidence type="ECO:0000313" key="9">
    <source>
        <dbReference type="EMBL" id="POW22846.1"/>
    </source>
</evidence>
<keyword evidence="4 8" id="KW-0690">Ribosome biogenesis</keyword>
<proteinExistence type="inferred from homology"/>
<dbReference type="GO" id="GO:0005730">
    <property type="term" value="C:nucleolus"/>
    <property type="evidence" value="ECO:0007669"/>
    <property type="project" value="UniProtKB-SubCell"/>
</dbReference>
<comment type="subcellular location">
    <subcellularLocation>
        <location evidence="2 8">Nucleus</location>
        <location evidence="2 8">Nucleolus</location>
    </subcellularLocation>
</comment>
<evidence type="ECO:0000256" key="6">
    <source>
        <dbReference type="ARBA" id="ARBA00023054"/>
    </source>
</evidence>
<evidence type="ECO:0000313" key="10">
    <source>
        <dbReference type="Proteomes" id="UP000238274"/>
    </source>
</evidence>
<keyword evidence="7 8" id="KW-0539">Nucleus</keyword>
<reference evidence="10" key="3">
    <citation type="journal article" date="2018" name="Mol. Plant Microbe Interact.">
        <title>Genome sequence resources for the wheat stripe rust pathogen (Puccinia striiformis f. sp. tritici) and the barley stripe rust pathogen (Puccinia striiformis f. sp. hordei).</title>
        <authorList>
            <person name="Xia C."/>
            <person name="Wang M."/>
            <person name="Yin C."/>
            <person name="Cornejo O.E."/>
            <person name="Hulbert S.H."/>
            <person name="Chen X."/>
        </authorList>
    </citation>
    <scope>NUCLEOTIDE SEQUENCE [LARGE SCALE GENOMIC DNA]</scope>
    <source>
        <strain evidence="10">93TX-2</strain>
    </source>
</reference>
<evidence type="ECO:0000256" key="4">
    <source>
        <dbReference type="ARBA" id="ARBA00022517"/>
    </source>
</evidence>
<organism evidence="9 10">
    <name type="scientific">Puccinia striiformis</name>
    <dbReference type="NCBI Taxonomy" id="27350"/>
    <lineage>
        <taxon>Eukaryota</taxon>
        <taxon>Fungi</taxon>
        <taxon>Dikarya</taxon>
        <taxon>Basidiomycota</taxon>
        <taxon>Pucciniomycotina</taxon>
        <taxon>Pucciniomycetes</taxon>
        <taxon>Pucciniales</taxon>
        <taxon>Pucciniaceae</taxon>
        <taxon>Puccinia</taxon>
    </lineage>
</organism>
<feature type="coiled-coil region" evidence="8">
    <location>
        <begin position="19"/>
        <end position="56"/>
    </location>
</feature>
<evidence type="ECO:0000256" key="5">
    <source>
        <dbReference type="ARBA" id="ARBA00022552"/>
    </source>
</evidence>
<dbReference type="EMBL" id="PKSM01000006">
    <property type="protein sequence ID" value="POW22846.1"/>
    <property type="molecule type" value="Genomic_DNA"/>
</dbReference>
<dbReference type="Pfam" id="PF03879">
    <property type="entry name" value="Cgr1"/>
    <property type="match status" value="1"/>
</dbReference>
<evidence type="ECO:0000256" key="1">
    <source>
        <dbReference type="ARBA" id="ARBA00004090"/>
    </source>
</evidence>
<keyword evidence="6 8" id="KW-0175">Coiled coil</keyword>
<evidence type="ECO:0000256" key="8">
    <source>
        <dbReference type="RuleBase" id="RU363084"/>
    </source>
</evidence>
<comment type="caution">
    <text evidence="9">The sequence shown here is derived from an EMBL/GenBank/DDBJ whole genome shotgun (WGS) entry which is preliminary data.</text>
</comment>
<reference evidence="9 10" key="1">
    <citation type="submission" date="2017-12" db="EMBL/GenBank/DDBJ databases">
        <title>Gene loss provides genomic basis for host adaptation in cereal stripe rust fungi.</title>
        <authorList>
            <person name="Xia C."/>
        </authorList>
    </citation>
    <scope>NUCLEOTIDE SEQUENCE [LARGE SCALE GENOMIC DNA]</scope>
    <source>
        <strain evidence="9 10">93TX-2</strain>
    </source>
</reference>
<protein>
    <recommendedName>
        <fullName evidence="8">rRNA-processing protein</fullName>
    </recommendedName>
</protein>
<dbReference type="AlphaFoldDB" id="A0A2S4WM33"/>